<dbReference type="PANTHER" id="PTHR30514">
    <property type="entry name" value="GLUCOKINASE"/>
    <property type="match status" value="1"/>
</dbReference>
<protein>
    <submittedName>
        <fullName evidence="6">HTH-type transcriptional regulator MurR</fullName>
    </submittedName>
</protein>
<dbReference type="PROSITE" id="PS51464">
    <property type="entry name" value="SIS"/>
    <property type="match status" value="1"/>
</dbReference>
<feature type="domain" description="SIS" evidence="5">
    <location>
        <begin position="125"/>
        <end position="265"/>
    </location>
</feature>
<gene>
    <name evidence="6" type="primary">murR_4</name>
    <name evidence="6" type="ORF">CTLFYP3_03068</name>
</gene>
<proteinExistence type="predicted"/>
<dbReference type="GO" id="GO:1901135">
    <property type="term" value="P:carbohydrate derivative metabolic process"/>
    <property type="evidence" value="ECO:0007669"/>
    <property type="project" value="InterPro"/>
</dbReference>
<dbReference type="InterPro" id="IPR009057">
    <property type="entry name" value="Homeodomain-like_sf"/>
</dbReference>
<sequence length="283" mass="32451">MNLLKSMENNDIFSQSELIIRNYVLNQKENIMSLTVNEIASSNFVSKSTLTRFSQKLGFSGWNEFKLSFLKELNIEKVTLSNVDYNFPFSETDSPLSIANKLQIMKKDTISHTYNLLDVTTLRQSLELLCSQDHIHIFGEGYSLITSTDFCYRMIRIGKHVSNSNEMGMSYIARTLNKKDLAIVVSYSGRTKSVLNATSILKKNNVPILSITTREDNPISELSDISLYLPTKEDLYSKIANYSTVDSMRFIFDILFSIYFNTNYNLNLNKRISIARIVDKKND</sequence>
<feature type="domain" description="HTH rpiR-type" evidence="4">
    <location>
        <begin position="1"/>
        <end position="76"/>
    </location>
</feature>
<dbReference type="PROSITE" id="PS51071">
    <property type="entry name" value="HTH_RPIR"/>
    <property type="match status" value="1"/>
</dbReference>
<dbReference type="SUPFAM" id="SSF46689">
    <property type="entry name" value="Homeodomain-like"/>
    <property type="match status" value="1"/>
</dbReference>
<organism evidence="6">
    <name type="scientific">Clostridium tertium</name>
    <dbReference type="NCBI Taxonomy" id="1559"/>
    <lineage>
        <taxon>Bacteria</taxon>
        <taxon>Bacillati</taxon>
        <taxon>Bacillota</taxon>
        <taxon>Clostridia</taxon>
        <taxon>Eubacteriales</taxon>
        <taxon>Clostridiaceae</taxon>
        <taxon>Clostridium</taxon>
    </lineage>
</organism>
<dbReference type="GO" id="GO:0003700">
    <property type="term" value="F:DNA-binding transcription factor activity"/>
    <property type="evidence" value="ECO:0007669"/>
    <property type="project" value="InterPro"/>
</dbReference>
<dbReference type="EMBL" id="CACRTO010000046">
    <property type="protein sequence ID" value="VYU60527.1"/>
    <property type="molecule type" value="Genomic_DNA"/>
</dbReference>
<evidence type="ECO:0000256" key="3">
    <source>
        <dbReference type="ARBA" id="ARBA00023163"/>
    </source>
</evidence>
<dbReference type="InterPro" id="IPR046348">
    <property type="entry name" value="SIS_dom_sf"/>
</dbReference>
<dbReference type="Pfam" id="PF01380">
    <property type="entry name" value="SIS"/>
    <property type="match status" value="1"/>
</dbReference>
<keyword evidence="3" id="KW-0804">Transcription</keyword>
<dbReference type="Gene3D" id="1.10.10.10">
    <property type="entry name" value="Winged helix-like DNA-binding domain superfamily/Winged helix DNA-binding domain"/>
    <property type="match status" value="1"/>
</dbReference>
<dbReference type="GO" id="GO:0003677">
    <property type="term" value="F:DNA binding"/>
    <property type="evidence" value="ECO:0007669"/>
    <property type="project" value="UniProtKB-KW"/>
</dbReference>
<dbReference type="InterPro" id="IPR000281">
    <property type="entry name" value="HTH_RpiR"/>
</dbReference>
<dbReference type="Gene3D" id="3.40.50.10490">
    <property type="entry name" value="Glucose-6-phosphate isomerase like protein, domain 1"/>
    <property type="match status" value="1"/>
</dbReference>
<keyword evidence="1" id="KW-0805">Transcription regulation</keyword>
<evidence type="ECO:0000259" key="4">
    <source>
        <dbReference type="PROSITE" id="PS51071"/>
    </source>
</evidence>
<evidence type="ECO:0000256" key="1">
    <source>
        <dbReference type="ARBA" id="ARBA00023015"/>
    </source>
</evidence>
<dbReference type="InterPro" id="IPR035472">
    <property type="entry name" value="RpiR-like_SIS"/>
</dbReference>
<evidence type="ECO:0000313" key="6">
    <source>
        <dbReference type="EMBL" id="VYU60527.1"/>
    </source>
</evidence>
<reference evidence="6" key="1">
    <citation type="submission" date="2019-11" db="EMBL/GenBank/DDBJ databases">
        <authorList>
            <person name="Feng L."/>
        </authorList>
    </citation>
    <scope>NUCLEOTIDE SEQUENCE</scope>
    <source>
        <strain evidence="6">CTertiumLFYP3</strain>
    </source>
</reference>
<dbReference type="SUPFAM" id="SSF53697">
    <property type="entry name" value="SIS domain"/>
    <property type="match status" value="1"/>
</dbReference>
<dbReference type="GO" id="GO:0097367">
    <property type="term" value="F:carbohydrate derivative binding"/>
    <property type="evidence" value="ECO:0007669"/>
    <property type="project" value="InterPro"/>
</dbReference>
<accession>A0A6N3G700</accession>
<dbReference type="Pfam" id="PF01418">
    <property type="entry name" value="HTH_6"/>
    <property type="match status" value="1"/>
</dbReference>
<keyword evidence="2" id="KW-0238">DNA-binding</keyword>
<dbReference type="AlphaFoldDB" id="A0A6N3G700"/>
<dbReference type="RefSeq" id="WP_156627525.1">
    <property type="nucleotide sequence ID" value="NZ_CACRTO010000046.1"/>
</dbReference>
<dbReference type="CDD" id="cd05013">
    <property type="entry name" value="SIS_RpiR"/>
    <property type="match status" value="1"/>
</dbReference>
<dbReference type="PANTHER" id="PTHR30514:SF10">
    <property type="entry name" value="MURR_RPIR FAMILY TRANSCRIPTIONAL REGULATOR"/>
    <property type="match status" value="1"/>
</dbReference>
<dbReference type="InterPro" id="IPR047640">
    <property type="entry name" value="RpiR-like"/>
</dbReference>
<dbReference type="InterPro" id="IPR036388">
    <property type="entry name" value="WH-like_DNA-bd_sf"/>
</dbReference>
<evidence type="ECO:0000256" key="2">
    <source>
        <dbReference type="ARBA" id="ARBA00023125"/>
    </source>
</evidence>
<name>A0A6N3G700_9CLOT</name>
<evidence type="ECO:0000259" key="5">
    <source>
        <dbReference type="PROSITE" id="PS51464"/>
    </source>
</evidence>
<dbReference type="InterPro" id="IPR001347">
    <property type="entry name" value="SIS_dom"/>
</dbReference>